<dbReference type="Proteomes" id="UP000829196">
    <property type="component" value="Unassembled WGS sequence"/>
</dbReference>
<comment type="caution">
    <text evidence="1">The sequence shown here is derived from an EMBL/GenBank/DDBJ whole genome shotgun (WGS) entry which is preliminary data.</text>
</comment>
<organism evidence="1 2">
    <name type="scientific">Dendrobium nobile</name>
    <name type="common">Orchid</name>
    <dbReference type="NCBI Taxonomy" id="94219"/>
    <lineage>
        <taxon>Eukaryota</taxon>
        <taxon>Viridiplantae</taxon>
        <taxon>Streptophyta</taxon>
        <taxon>Embryophyta</taxon>
        <taxon>Tracheophyta</taxon>
        <taxon>Spermatophyta</taxon>
        <taxon>Magnoliopsida</taxon>
        <taxon>Liliopsida</taxon>
        <taxon>Asparagales</taxon>
        <taxon>Orchidaceae</taxon>
        <taxon>Epidendroideae</taxon>
        <taxon>Malaxideae</taxon>
        <taxon>Dendrobiinae</taxon>
        <taxon>Dendrobium</taxon>
    </lineage>
</organism>
<reference evidence="1" key="1">
    <citation type="journal article" date="2022" name="Front. Genet.">
        <title>Chromosome-Scale Assembly of the Dendrobium nobile Genome Provides Insights Into the Molecular Mechanism of the Biosynthesis of the Medicinal Active Ingredient of Dendrobium.</title>
        <authorList>
            <person name="Xu Q."/>
            <person name="Niu S.-C."/>
            <person name="Li K.-L."/>
            <person name="Zheng P.-J."/>
            <person name="Zhang X.-J."/>
            <person name="Jia Y."/>
            <person name="Liu Y."/>
            <person name="Niu Y.-X."/>
            <person name="Yu L.-H."/>
            <person name="Chen D.-F."/>
            <person name="Zhang G.-Q."/>
        </authorList>
    </citation>
    <scope>NUCLEOTIDE SEQUENCE</scope>
    <source>
        <tissue evidence="1">Leaf</tissue>
    </source>
</reference>
<dbReference type="AlphaFoldDB" id="A0A8T3AZ00"/>
<dbReference type="OrthoDB" id="775571at2759"/>
<gene>
    <name evidence="1" type="ORF">KFK09_016228</name>
</gene>
<protein>
    <submittedName>
        <fullName evidence="1">Uncharacterized protein</fullName>
    </submittedName>
</protein>
<name>A0A8T3AZ00_DENNO</name>
<accession>A0A8T3AZ00</accession>
<dbReference type="EMBL" id="JAGYWB010000012">
    <property type="protein sequence ID" value="KAI0501284.1"/>
    <property type="molecule type" value="Genomic_DNA"/>
</dbReference>
<keyword evidence="2" id="KW-1185">Reference proteome</keyword>
<proteinExistence type="predicted"/>
<evidence type="ECO:0000313" key="1">
    <source>
        <dbReference type="EMBL" id="KAI0501284.1"/>
    </source>
</evidence>
<evidence type="ECO:0000313" key="2">
    <source>
        <dbReference type="Proteomes" id="UP000829196"/>
    </source>
</evidence>
<sequence length="202" mass="23810">MSSLREMMQLGGIYKMWRYFAVKDLTEDERLRNRPMFGGEGLAWYQWRDQWRPNTEMEGVQGLLARTFLKPVEEEDFYDPSEAHPWVEGIDVSSWCLFKLLSTTLNYKGKYIMDTINVFCLMMPRSSYNYQEYLQCALDFRLCSLAIGFSDLLHGKDESYLRSQIDFTQLNTTRLVLSIGAIWLGCDKTGLQQRLDWMHSIF</sequence>